<evidence type="ECO:0000313" key="1">
    <source>
        <dbReference type="EMBL" id="KPW79550.1"/>
    </source>
</evidence>
<reference evidence="2 4" key="2">
    <citation type="submission" date="2018-08" db="EMBL/GenBank/DDBJ databases">
        <title>Recombination of ecologically and evolutionarily significant loci maintains genetic cohesion in the Pseudomonas syringae species complex.</title>
        <authorList>
            <person name="Dillon M."/>
            <person name="Thakur S."/>
            <person name="Almeida R.N.D."/>
            <person name="Weir B.S."/>
            <person name="Guttman D.S."/>
        </authorList>
    </citation>
    <scope>NUCLEOTIDE SEQUENCE [LARGE SCALE GENOMIC DNA]</scope>
    <source>
        <strain evidence="2 4">ICMP 2821</strain>
    </source>
</reference>
<organism evidence="1 3">
    <name type="scientific">Pseudomonas cannabina</name>
    <dbReference type="NCBI Taxonomy" id="86840"/>
    <lineage>
        <taxon>Bacteria</taxon>
        <taxon>Pseudomonadati</taxon>
        <taxon>Pseudomonadota</taxon>
        <taxon>Gammaproteobacteria</taxon>
        <taxon>Pseudomonadales</taxon>
        <taxon>Pseudomonadaceae</taxon>
        <taxon>Pseudomonas</taxon>
    </lineage>
</organism>
<sequence length="86" mass="10028">MNPAFEQPLQARLLWVQVRSYGSLGFHQMAKIVANNAYWLVEELAMLQARYKMRYAVPYGARCRLILSDVPKLADLSRLKRRSSDR</sequence>
<dbReference type="Proteomes" id="UP000281372">
    <property type="component" value="Unassembled WGS sequence"/>
</dbReference>
<gene>
    <name evidence="1" type="ORF">ALO81_100730</name>
    <name evidence="2" type="ORF">ALQ64_03445</name>
</gene>
<dbReference type="EMBL" id="LJPX01000111">
    <property type="protein sequence ID" value="KPW79550.1"/>
    <property type="molecule type" value="Genomic_DNA"/>
</dbReference>
<name>A0A0N8QZW8_PSECA</name>
<dbReference type="Proteomes" id="UP000050564">
    <property type="component" value="Unassembled WGS sequence"/>
</dbReference>
<dbReference type="AlphaFoldDB" id="A0A0N8QZW8"/>
<protein>
    <submittedName>
        <fullName evidence="1">DSBA oxidoreductase</fullName>
    </submittedName>
</protein>
<proteinExistence type="predicted"/>
<dbReference type="RefSeq" id="WP_004663653.1">
    <property type="nucleotide sequence ID" value="NZ_FNKU01000001.1"/>
</dbReference>
<comment type="caution">
    <text evidence="1">The sequence shown here is derived from an EMBL/GenBank/DDBJ whole genome shotgun (WGS) entry which is preliminary data.</text>
</comment>
<evidence type="ECO:0000313" key="2">
    <source>
        <dbReference type="EMBL" id="RMN24373.1"/>
    </source>
</evidence>
<reference evidence="1 3" key="1">
    <citation type="submission" date="2015-09" db="EMBL/GenBank/DDBJ databases">
        <title>Genome announcement of multiple Pseudomonas syringae strains.</title>
        <authorList>
            <person name="Thakur S."/>
            <person name="Wang P.W."/>
            <person name="Gong Y."/>
            <person name="Weir B.S."/>
            <person name="Guttman D.S."/>
        </authorList>
    </citation>
    <scope>NUCLEOTIDE SEQUENCE [LARGE SCALE GENOMIC DNA]</scope>
    <source>
        <strain evidence="1 3">ICMP2823</strain>
    </source>
</reference>
<evidence type="ECO:0000313" key="4">
    <source>
        <dbReference type="Proteomes" id="UP000281372"/>
    </source>
</evidence>
<evidence type="ECO:0000313" key="3">
    <source>
        <dbReference type="Proteomes" id="UP000050564"/>
    </source>
</evidence>
<dbReference type="EMBL" id="RBOW01000717">
    <property type="protein sequence ID" value="RMN24373.1"/>
    <property type="molecule type" value="Genomic_DNA"/>
</dbReference>
<dbReference type="PATRIC" id="fig|86840.3.peg.4203"/>
<accession>A0A0N8QZW8</accession>